<feature type="transmembrane region" description="Helical" evidence="2">
    <location>
        <begin position="6"/>
        <end position="24"/>
    </location>
</feature>
<feature type="transmembrane region" description="Helical" evidence="2">
    <location>
        <begin position="31"/>
        <end position="64"/>
    </location>
</feature>
<feature type="transmembrane region" description="Helical" evidence="2">
    <location>
        <begin position="76"/>
        <end position="94"/>
    </location>
</feature>
<dbReference type="PANTHER" id="PTHR13285:SF18">
    <property type="entry name" value="PROTEIN-CYSTEINE N-PALMITOYLTRANSFERASE RASP"/>
    <property type="match status" value="1"/>
</dbReference>
<comment type="similarity">
    <text evidence="1">Belongs to the membrane-bound acyltransferase family.</text>
</comment>
<evidence type="ECO:0000256" key="1">
    <source>
        <dbReference type="PIRNR" id="PIRNR016636"/>
    </source>
</evidence>
<evidence type="ECO:0000313" key="3">
    <source>
        <dbReference type="EMBL" id="MDG3584763.1"/>
    </source>
</evidence>
<evidence type="ECO:0000256" key="2">
    <source>
        <dbReference type="SAM" id="Phobius"/>
    </source>
</evidence>
<keyword evidence="1" id="KW-0012">Acyltransferase</keyword>
<dbReference type="PIRSF" id="PIRSF016636">
    <property type="entry name" value="AlgI_DltB"/>
    <property type="match status" value="1"/>
</dbReference>
<dbReference type="InterPro" id="IPR051085">
    <property type="entry name" value="MB_O-acyltransferase"/>
</dbReference>
<sequence>MLFTSLEFVFIFFPLTWIIFFFLSRKYKSFLAVFLLITSWVFCFLTSIQGLVILLFSVIFNYIIGSFISKKNGNNLLRWTIFGIVANITVLFYFKYASGKLSFLIENSDKMSENYVAFGIPLGLSFYTLFQISYLIDLYKKRKENLPLINYALTVSMFSQLPAGPILVYKNAYNKFKDIGRNDLNMDMVNKGVSLFVFGLYKRALFAQPMSLLVNEVYDKLKLGSEITVLDSLIASWGFLLQLYFDFSAYSDMAIGIALCFGIQLPINFNSPLKAKSAGDYILRWHISLIAFTRDYVFVPVSNSVRKYLKGSSVKKQLWGWILGTFAAYMVINTWHSPTLNFLLYGIIVGVFVIISQMTNLKLQTALKLKSHKFLKLLYPYLSQLMLLIVASIITMSLRAENMQMIQKVIKGIFIFPMSASTWFEWKSVKLFGYGTLGVSIILFMSITSLIAISGPNTMEIFKIIRIKKTVWYTKYFWNPTLIWGIIIGVLLFLYLILGDSSKQDFIYARF</sequence>
<organism evidence="3 4">
    <name type="scientific">Galbibacter pacificus</name>
    <dbReference type="NCBI Taxonomy" id="2996052"/>
    <lineage>
        <taxon>Bacteria</taxon>
        <taxon>Pseudomonadati</taxon>
        <taxon>Bacteroidota</taxon>
        <taxon>Flavobacteriia</taxon>
        <taxon>Flavobacteriales</taxon>
        <taxon>Flavobacteriaceae</taxon>
        <taxon>Galbibacter</taxon>
    </lineage>
</organism>
<dbReference type="Proteomes" id="UP001153642">
    <property type="component" value="Unassembled WGS sequence"/>
</dbReference>
<reference evidence="3" key="1">
    <citation type="submission" date="2022-11" db="EMBL/GenBank/DDBJ databases">
        <title>High-quality draft genome sequence of Galbibacter sp. strain CMA-7.</title>
        <authorList>
            <person name="Wei L."/>
            <person name="Dong C."/>
            <person name="Shao Z."/>
        </authorList>
    </citation>
    <scope>NUCLEOTIDE SEQUENCE</scope>
    <source>
        <strain evidence="3">CMA-7</strain>
    </source>
</reference>
<proteinExistence type="inferred from homology"/>
<dbReference type="InterPro" id="IPR024194">
    <property type="entry name" value="Ac/AlaTfrase_AlgI/DltB"/>
</dbReference>
<feature type="transmembrane region" description="Helical" evidence="2">
    <location>
        <begin position="342"/>
        <end position="358"/>
    </location>
</feature>
<feature type="transmembrane region" description="Helical" evidence="2">
    <location>
        <begin position="378"/>
        <end position="397"/>
    </location>
</feature>
<dbReference type="InterPro" id="IPR028362">
    <property type="entry name" value="AlgI"/>
</dbReference>
<name>A0ABT6FNC4_9FLAO</name>
<comment type="caution">
    <text evidence="3">The sequence shown here is derived from an EMBL/GenBank/DDBJ whole genome shotgun (WGS) entry which is preliminary data.</text>
</comment>
<feature type="transmembrane region" description="Helical" evidence="2">
    <location>
        <begin position="115"/>
        <end position="136"/>
    </location>
</feature>
<gene>
    <name evidence="3" type="ORF">OSR52_02700</name>
</gene>
<dbReference type="PANTHER" id="PTHR13285">
    <property type="entry name" value="ACYLTRANSFERASE"/>
    <property type="match status" value="1"/>
</dbReference>
<feature type="transmembrane region" description="Helical" evidence="2">
    <location>
        <begin position="148"/>
        <end position="169"/>
    </location>
</feature>
<feature type="transmembrane region" description="Helical" evidence="2">
    <location>
        <begin position="476"/>
        <end position="498"/>
    </location>
</feature>
<keyword evidence="4" id="KW-1185">Reference proteome</keyword>
<dbReference type="PIRSF" id="PIRSF500217">
    <property type="entry name" value="AlgI"/>
    <property type="match status" value="1"/>
</dbReference>
<feature type="transmembrane region" description="Helical" evidence="2">
    <location>
        <begin position="318"/>
        <end position="335"/>
    </location>
</feature>
<keyword evidence="1 2" id="KW-0472">Membrane</keyword>
<dbReference type="EMBL" id="JAPMUA010000001">
    <property type="protein sequence ID" value="MDG3584763.1"/>
    <property type="molecule type" value="Genomic_DNA"/>
</dbReference>
<keyword evidence="1" id="KW-1003">Cell membrane</keyword>
<keyword evidence="1" id="KW-0808">Transferase</keyword>
<accession>A0ABT6FNC4</accession>
<protein>
    <recommendedName>
        <fullName evidence="5">MBOAT family protein</fullName>
    </recommendedName>
</protein>
<feature type="transmembrane region" description="Helical" evidence="2">
    <location>
        <begin position="432"/>
        <end position="455"/>
    </location>
</feature>
<keyword evidence="2" id="KW-1133">Transmembrane helix</keyword>
<evidence type="ECO:0000313" key="4">
    <source>
        <dbReference type="Proteomes" id="UP001153642"/>
    </source>
</evidence>
<keyword evidence="2" id="KW-0812">Transmembrane</keyword>
<evidence type="ECO:0008006" key="5">
    <source>
        <dbReference type="Google" id="ProtNLM"/>
    </source>
</evidence>
<dbReference type="RefSeq" id="WP_277898521.1">
    <property type="nucleotide sequence ID" value="NZ_JAPMUA010000001.1"/>
</dbReference>